<protein>
    <submittedName>
        <fullName evidence="5">Serine/threonine-protein phosphatase</fullName>
    </submittedName>
</protein>
<proteinExistence type="predicted"/>
<dbReference type="Proteomes" id="UP001056336">
    <property type="component" value="Chromosome"/>
</dbReference>
<evidence type="ECO:0000259" key="4">
    <source>
        <dbReference type="SMART" id="SM00331"/>
    </source>
</evidence>
<keyword evidence="3" id="KW-0472">Membrane</keyword>
<evidence type="ECO:0000256" key="2">
    <source>
        <dbReference type="SAM" id="MobiDB-lite"/>
    </source>
</evidence>
<evidence type="ECO:0000256" key="1">
    <source>
        <dbReference type="ARBA" id="ARBA00022801"/>
    </source>
</evidence>
<dbReference type="PANTHER" id="PTHR43156">
    <property type="entry name" value="STAGE II SPORULATION PROTEIN E-RELATED"/>
    <property type="match status" value="1"/>
</dbReference>
<dbReference type="InterPro" id="IPR001932">
    <property type="entry name" value="PPM-type_phosphatase-like_dom"/>
</dbReference>
<dbReference type="Pfam" id="PF07228">
    <property type="entry name" value="SpoIIE"/>
    <property type="match status" value="1"/>
</dbReference>
<gene>
    <name evidence="5" type="ORF">M6D93_03200</name>
</gene>
<reference evidence="5" key="2">
    <citation type="submission" date="2022-05" db="EMBL/GenBank/DDBJ databases">
        <authorList>
            <person name="Kim J.-S."/>
            <person name="Lee K."/>
            <person name="Suh M."/>
            <person name="Eom M."/>
            <person name="Kim J.-S."/>
            <person name="Kim D.-S."/>
            <person name="Ko S.-H."/>
            <person name="Shin Y."/>
            <person name="Lee J.-S."/>
        </authorList>
    </citation>
    <scope>NUCLEOTIDE SEQUENCE</scope>
    <source>
        <strain evidence="5">N237</strain>
    </source>
</reference>
<feature type="region of interest" description="Disordered" evidence="2">
    <location>
        <begin position="1"/>
        <end position="23"/>
    </location>
</feature>
<dbReference type="Gene3D" id="3.60.40.10">
    <property type="entry name" value="PPM-type phosphatase domain"/>
    <property type="match status" value="1"/>
</dbReference>
<sequence>MSAAPRTTDASVGAASSGAARGPLSRARGPLSRASWVFCLVTAVGLVLTVSASLTARRLDSNSEHRLLEVQTRQAAAVVSSAIIGIEAPLKTAAAIGAASNGDPAAFRNFMSSYIGPKSLFIAAQLWRSGDASSGPVASVGVTPALDPAGDTARAMRSKASTSATFVVEGISVAGQKRIAYALGTQGRPSYVVVAERGIPANRRVPVESTSAFSDLHFATYLGKSTATADMQTTDVDVRRLPLRGTVVVETIPFGNTFITLATSPSTHLGGTLGVELPWILLVGGLLLTLITALITAALVRRRSRAEADANTIIALYEQLDELYGVQRSISETLQHALLPQSNPAISGLEIASRYVAGARGVEVGGDWYSLIGLDENRFAFVVGDVSGRGVEAAALMGRIRFTLRAYLVEGHPPEVALGLCSREVNVLRDGHIATALVGVGDLSTGVITLANAGHLGPLLVTESEARFITTSVGLPLGVRVSTYQTTQMTLPYGATLIAYTDGLVERRGEPLSQGLDRLADNAPVEGALDERLDRLISALSQADSEDDIAVLAFRRLPQAQAARESTASSA</sequence>
<feature type="domain" description="PPM-type phosphatase" evidence="4">
    <location>
        <begin position="346"/>
        <end position="556"/>
    </location>
</feature>
<keyword evidence="6" id="KW-1185">Reference proteome</keyword>
<evidence type="ECO:0000256" key="3">
    <source>
        <dbReference type="SAM" id="Phobius"/>
    </source>
</evidence>
<keyword evidence="3" id="KW-0812">Transmembrane</keyword>
<keyword evidence="1" id="KW-0378">Hydrolase</keyword>
<dbReference type="InterPro" id="IPR052016">
    <property type="entry name" value="Bact_Sigma-Reg"/>
</dbReference>
<feature type="transmembrane region" description="Helical" evidence="3">
    <location>
        <begin position="279"/>
        <end position="300"/>
    </location>
</feature>
<accession>A0ABY4QZJ2</accession>
<organism evidence="5 6">
    <name type="scientific">Jatrophihabitans telluris</name>
    <dbReference type="NCBI Taxonomy" id="2038343"/>
    <lineage>
        <taxon>Bacteria</taxon>
        <taxon>Bacillati</taxon>
        <taxon>Actinomycetota</taxon>
        <taxon>Actinomycetes</taxon>
        <taxon>Jatrophihabitantales</taxon>
        <taxon>Jatrophihabitantaceae</taxon>
        <taxon>Jatrophihabitans</taxon>
    </lineage>
</organism>
<evidence type="ECO:0000313" key="5">
    <source>
        <dbReference type="EMBL" id="UQX89014.1"/>
    </source>
</evidence>
<dbReference type="RefSeq" id="WP_249772910.1">
    <property type="nucleotide sequence ID" value="NZ_CP097332.1"/>
</dbReference>
<feature type="transmembrane region" description="Helical" evidence="3">
    <location>
        <begin position="241"/>
        <end position="259"/>
    </location>
</feature>
<keyword evidence="3" id="KW-1133">Transmembrane helix</keyword>
<feature type="compositionally biased region" description="Low complexity" evidence="2">
    <location>
        <begin position="10"/>
        <end position="23"/>
    </location>
</feature>
<dbReference type="PANTHER" id="PTHR43156:SF2">
    <property type="entry name" value="STAGE II SPORULATION PROTEIN E"/>
    <property type="match status" value="1"/>
</dbReference>
<dbReference type="InterPro" id="IPR036457">
    <property type="entry name" value="PPM-type-like_dom_sf"/>
</dbReference>
<name>A0ABY4QZJ2_9ACTN</name>
<dbReference type="SUPFAM" id="SSF81606">
    <property type="entry name" value="PP2C-like"/>
    <property type="match status" value="1"/>
</dbReference>
<evidence type="ECO:0000313" key="6">
    <source>
        <dbReference type="Proteomes" id="UP001056336"/>
    </source>
</evidence>
<dbReference type="EMBL" id="CP097332">
    <property type="protein sequence ID" value="UQX89014.1"/>
    <property type="molecule type" value="Genomic_DNA"/>
</dbReference>
<feature type="transmembrane region" description="Helical" evidence="3">
    <location>
        <begin position="34"/>
        <end position="56"/>
    </location>
</feature>
<reference evidence="5" key="1">
    <citation type="journal article" date="2018" name="Int. J. Syst. Evol. Microbiol.">
        <title>Jatrophihabitans telluris sp. nov., isolated from sediment soil of lava forest wetlands and the emended description of the genus Jatrophihabitans.</title>
        <authorList>
            <person name="Lee K.C."/>
            <person name="Suh M.K."/>
            <person name="Eom M.K."/>
            <person name="Kim K.K."/>
            <person name="Kim J.S."/>
            <person name="Kim D.S."/>
            <person name="Ko S.H."/>
            <person name="Shin Y.K."/>
            <person name="Lee J.S."/>
        </authorList>
    </citation>
    <scope>NUCLEOTIDE SEQUENCE</scope>
    <source>
        <strain evidence="5">N237</strain>
    </source>
</reference>
<dbReference type="SMART" id="SM00331">
    <property type="entry name" value="PP2C_SIG"/>
    <property type="match status" value="1"/>
</dbReference>